<gene>
    <name evidence="3" type="ORF">I8Y21_006339</name>
</gene>
<proteinExistence type="predicted"/>
<evidence type="ECO:0000313" key="4">
    <source>
        <dbReference type="Proteomes" id="UP000856143"/>
    </source>
</evidence>
<feature type="signal peptide" evidence="2">
    <location>
        <begin position="1"/>
        <end position="17"/>
    </location>
</feature>
<accession>A0AAN5LFB6</accession>
<evidence type="ECO:0000313" key="3">
    <source>
        <dbReference type="EMBL" id="HAT1685469.1"/>
    </source>
</evidence>
<feature type="region of interest" description="Disordered" evidence="1">
    <location>
        <begin position="65"/>
        <end position="96"/>
    </location>
</feature>
<dbReference type="Pfam" id="PF10956">
    <property type="entry name" value="DUF2756"/>
    <property type="match status" value="1"/>
</dbReference>
<organism evidence="3 4">
    <name type="scientific">Klebsiella oxytoca</name>
    <dbReference type="NCBI Taxonomy" id="571"/>
    <lineage>
        <taxon>Bacteria</taxon>
        <taxon>Pseudomonadati</taxon>
        <taxon>Pseudomonadota</taxon>
        <taxon>Gammaproteobacteria</taxon>
        <taxon>Enterobacterales</taxon>
        <taxon>Enterobacteriaceae</taxon>
        <taxon>Klebsiella/Raoultella group</taxon>
        <taxon>Klebsiella</taxon>
    </lineage>
</organism>
<dbReference type="InterPro" id="IPR020158">
    <property type="entry name" value="DUF2756"/>
</dbReference>
<dbReference type="EMBL" id="DACSEO010000223">
    <property type="protein sequence ID" value="HAT1685469.1"/>
    <property type="molecule type" value="Genomic_DNA"/>
</dbReference>
<comment type="caution">
    <text evidence="3">The sequence shown here is derived from an EMBL/GenBank/DDBJ whole genome shotgun (WGS) entry which is preliminary data.</text>
</comment>
<reference evidence="3" key="2">
    <citation type="submission" date="2020-11" db="EMBL/GenBank/DDBJ databases">
        <authorList>
            <consortium name="NCBI Pathogen Detection Project"/>
        </authorList>
    </citation>
    <scope>NUCLEOTIDE SEQUENCE</scope>
    <source>
        <strain evidence="3">R404</strain>
    </source>
</reference>
<keyword evidence="2" id="KW-0732">Signal</keyword>
<reference evidence="3" key="1">
    <citation type="journal article" date="2018" name="Genome Biol.">
        <title>SKESA: strategic k-mer extension for scrupulous assemblies.</title>
        <authorList>
            <person name="Souvorov A."/>
            <person name="Agarwala R."/>
            <person name="Lipman D.J."/>
        </authorList>
    </citation>
    <scope>NUCLEOTIDE SEQUENCE</scope>
    <source>
        <strain evidence="3">R404</strain>
    </source>
</reference>
<evidence type="ECO:0000256" key="2">
    <source>
        <dbReference type="SAM" id="SignalP"/>
    </source>
</evidence>
<dbReference type="Proteomes" id="UP000856143">
    <property type="component" value="Unassembled WGS sequence"/>
</dbReference>
<name>A0AAN5LFB6_KLEOX</name>
<feature type="compositionally biased region" description="Polar residues" evidence="1">
    <location>
        <begin position="71"/>
        <end position="81"/>
    </location>
</feature>
<sequence>MKQWLILMASLPLTGFAQPINTMNNPNLPDYQNPSLQRMQTQMQTQQIQEQGTLHQQLRLQTQIQQQHLQNRMNTDNQQSRPAEIPVIPSGRNKPE</sequence>
<protein>
    <submittedName>
        <fullName evidence="3">DUF2756 domain-containing protein</fullName>
    </submittedName>
</protein>
<evidence type="ECO:0000256" key="1">
    <source>
        <dbReference type="SAM" id="MobiDB-lite"/>
    </source>
</evidence>
<feature type="chain" id="PRO_5042964487" evidence="2">
    <location>
        <begin position="18"/>
        <end position="96"/>
    </location>
</feature>
<dbReference type="AlphaFoldDB" id="A0AAN5LFB6"/>